<name>G5LKP1_SALET</name>
<accession>G5LKP1</accession>
<organism evidence="1 2">
    <name type="scientific">Salmonella enterica subsp. enterica serovar Alachua str. R6-377</name>
    <dbReference type="NCBI Taxonomy" id="913241"/>
    <lineage>
        <taxon>Bacteria</taxon>
        <taxon>Pseudomonadati</taxon>
        <taxon>Pseudomonadota</taxon>
        <taxon>Gammaproteobacteria</taxon>
        <taxon>Enterobacterales</taxon>
        <taxon>Enterobacteriaceae</taxon>
        <taxon>Salmonella</taxon>
    </lineage>
</organism>
<proteinExistence type="predicted"/>
<protein>
    <submittedName>
        <fullName evidence="1">Citrate lyase alpha chain</fullName>
    </submittedName>
</protein>
<dbReference type="Pfam" id="PF04223">
    <property type="entry name" value="CitF"/>
    <property type="match status" value="1"/>
</dbReference>
<dbReference type="Gene3D" id="3.40.1080.10">
    <property type="entry name" value="Glutaconate Coenzyme A-transferase"/>
    <property type="match status" value="1"/>
</dbReference>
<keyword evidence="1" id="KW-0456">Lyase</keyword>
<dbReference type="PATRIC" id="fig|913241.3.peg.755"/>
<sequence length="107" mass="11687">RPAVTAIAPLVRGRIPTLVDNVTTCVTPGSSVDILVTDHGIAVNPARPELAERLKAAGMKVVSIEWLRERAQLLTGQPRPIEFTDRVIAVVRYRDGSVIDVVHQVKE</sequence>
<evidence type="ECO:0000313" key="2">
    <source>
        <dbReference type="Proteomes" id="UP000004642"/>
    </source>
</evidence>
<dbReference type="InterPro" id="IPR037171">
    <property type="entry name" value="NagB/RpiA_transferase-like"/>
</dbReference>
<comment type="caution">
    <text evidence="1">The sequence shown here is derived from an EMBL/GenBank/DDBJ whole genome shotgun (WGS) entry which is preliminary data.</text>
</comment>
<dbReference type="GO" id="GO:0008814">
    <property type="term" value="F:citrate CoA-transferase activity"/>
    <property type="evidence" value="ECO:0007669"/>
    <property type="project" value="InterPro"/>
</dbReference>
<dbReference type="GO" id="GO:0005737">
    <property type="term" value="C:cytoplasm"/>
    <property type="evidence" value="ECO:0007669"/>
    <property type="project" value="InterPro"/>
</dbReference>
<dbReference type="GO" id="GO:0006084">
    <property type="term" value="P:acetyl-CoA metabolic process"/>
    <property type="evidence" value="ECO:0007669"/>
    <property type="project" value="InterPro"/>
</dbReference>
<dbReference type="Proteomes" id="UP000004642">
    <property type="component" value="Unassembled WGS sequence"/>
</dbReference>
<dbReference type="EMBL" id="AFCJ01000398">
    <property type="protein sequence ID" value="EHC43703.1"/>
    <property type="molecule type" value="Genomic_DNA"/>
</dbReference>
<dbReference type="AlphaFoldDB" id="G5LKP1"/>
<dbReference type="GO" id="GO:0009346">
    <property type="term" value="C:ATP-independent citrate lyase complex"/>
    <property type="evidence" value="ECO:0007669"/>
    <property type="project" value="InterPro"/>
</dbReference>
<reference evidence="1 2" key="1">
    <citation type="journal article" date="2011" name="BMC Genomics">
        <title>Genome sequencing reveals diversification of virulence factor content and possible host adaptation in distinct subpopulations of Salmonella enterica.</title>
        <authorList>
            <person name="den Bakker H.C."/>
            <person name="Moreno Switt A.I."/>
            <person name="Govoni G."/>
            <person name="Cummings C.A."/>
            <person name="Ranieri M.L."/>
            <person name="Degoricija L."/>
            <person name="Hoelzer K."/>
            <person name="Rodriguez-Rivera L.D."/>
            <person name="Brown S."/>
            <person name="Bolchacova E."/>
            <person name="Furtado M.R."/>
            <person name="Wiedmann M."/>
        </authorList>
    </citation>
    <scope>NUCLEOTIDE SEQUENCE [LARGE SCALE GENOMIC DNA]</scope>
    <source>
        <strain evidence="1 2">R6-377</strain>
    </source>
</reference>
<dbReference type="PANTHER" id="PTHR40596:SF1">
    <property type="entry name" value="CITRATE LYASE ALPHA CHAIN"/>
    <property type="match status" value="1"/>
</dbReference>
<dbReference type="SUPFAM" id="SSF100950">
    <property type="entry name" value="NagB/RpiA/CoA transferase-like"/>
    <property type="match status" value="1"/>
</dbReference>
<dbReference type="InterPro" id="IPR006472">
    <property type="entry name" value="Citrate_lyase_asu"/>
</dbReference>
<dbReference type="GO" id="GO:0016829">
    <property type="term" value="F:lyase activity"/>
    <property type="evidence" value="ECO:0007669"/>
    <property type="project" value="UniProtKB-KW"/>
</dbReference>
<evidence type="ECO:0000313" key="1">
    <source>
        <dbReference type="EMBL" id="EHC43703.1"/>
    </source>
</evidence>
<dbReference type="PANTHER" id="PTHR40596">
    <property type="entry name" value="CITRATE LYASE ALPHA CHAIN"/>
    <property type="match status" value="1"/>
</dbReference>
<gene>
    <name evidence="1" type="ORF">LTSEALA_0958</name>
</gene>
<feature type="non-terminal residue" evidence="1">
    <location>
        <position position="1"/>
    </location>
</feature>